<evidence type="ECO:0000256" key="1">
    <source>
        <dbReference type="SAM" id="SignalP"/>
    </source>
</evidence>
<evidence type="ECO:0000313" key="3">
    <source>
        <dbReference type="EMBL" id="RAJ73709.1"/>
    </source>
</evidence>
<evidence type="ECO:0000259" key="2">
    <source>
        <dbReference type="Pfam" id="PF14344"/>
    </source>
</evidence>
<feature type="signal peptide" evidence="1">
    <location>
        <begin position="1"/>
        <end position="21"/>
    </location>
</feature>
<dbReference type="Proteomes" id="UP000249819">
    <property type="component" value="Unassembled WGS sequence"/>
</dbReference>
<dbReference type="InterPro" id="IPR025510">
    <property type="entry name" value="DUF4397"/>
</dbReference>
<name>A0A327VLM3_9BACT</name>
<proteinExistence type="predicted"/>
<keyword evidence="4" id="KW-1185">Reference proteome</keyword>
<comment type="caution">
    <text evidence="3">The sequence shown here is derived from an EMBL/GenBank/DDBJ whole genome shotgun (WGS) entry which is preliminary data.</text>
</comment>
<keyword evidence="1" id="KW-0732">Signal</keyword>
<gene>
    <name evidence="3" type="ORF">CLV59_11250</name>
</gene>
<evidence type="ECO:0000313" key="4">
    <source>
        <dbReference type="Proteomes" id="UP000249819"/>
    </source>
</evidence>
<dbReference type="EMBL" id="QLMA01000012">
    <property type="protein sequence ID" value="RAJ73709.1"/>
    <property type="molecule type" value="Genomic_DNA"/>
</dbReference>
<feature type="chain" id="PRO_5016338334" description="DUF4397 domain-containing protein" evidence="1">
    <location>
        <begin position="22"/>
        <end position="577"/>
    </location>
</feature>
<sequence length="577" mass="63061">MMKTAKYLSAMLLLASMWACKKDKNNFVYIEQTVPPLNSSTVRLMNYGRPATELIINDTPLTSLVQPSIEGLYLEGNTKPTIYFSNGRLGKTYSIPQRFIRADGTANVKIGAMAYGMTGIQFSKAFQVKENVNVPTDYYNVLYGDHKSSDVIGSDSLFAIPRSISPPADPKNFRIRLLNLSSAPDKVGLEGNLTLVYADGTPVNNTTSHIASGNYSDYTELPYGTYQFKVVTEDGKVLPAVPVNPDEQLKTVNGTTGTMTVGFNPPTDLWFTYAPTQTYQPGGVYTVMVCASGAFDYYPAGSNTTSQTTLNAFRIIPDNKESLNITWGRVQAVNAYPGSNIRVTVDNQPVQEDALTFGNSSPYKIFIAGNHTIQVTDGNGKSLGSTSVNITGSDNYSIWCYPDANGQPVVKTVVNNLSGAFYYNPNKTGDDGATNQFKVTMPLWIRFLNLSTDIPEVTFTGADGQLLISYLTYTGAASQRLQQGQVITEQPYVMFQPLLGINKLQAYASRPNMLPGDWIRGIPSLKGTDFIARPDLYKTVNLPPYETGVYTVALVGSLNPKKAGDVPAKMIIIKHNK</sequence>
<accession>A0A327VLM3</accession>
<organism evidence="3 4">
    <name type="scientific">Chitinophaga dinghuensis</name>
    <dbReference type="NCBI Taxonomy" id="1539050"/>
    <lineage>
        <taxon>Bacteria</taxon>
        <taxon>Pseudomonadati</taxon>
        <taxon>Bacteroidota</taxon>
        <taxon>Chitinophagia</taxon>
        <taxon>Chitinophagales</taxon>
        <taxon>Chitinophagaceae</taxon>
        <taxon>Chitinophaga</taxon>
    </lineage>
</organism>
<reference evidence="3 4" key="1">
    <citation type="submission" date="2018-06" db="EMBL/GenBank/DDBJ databases">
        <title>Genomic Encyclopedia of Archaeal and Bacterial Type Strains, Phase II (KMG-II): from individual species to whole genera.</title>
        <authorList>
            <person name="Goeker M."/>
        </authorList>
    </citation>
    <scope>NUCLEOTIDE SEQUENCE [LARGE SCALE GENOMIC DNA]</scope>
    <source>
        <strain evidence="3 4">DSM 29821</strain>
    </source>
</reference>
<feature type="domain" description="DUF4397" evidence="2">
    <location>
        <begin position="329"/>
        <end position="416"/>
    </location>
</feature>
<protein>
    <recommendedName>
        <fullName evidence="2">DUF4397 domain-containing protein</fullName>
    </recommendedName>
</protein>
<dbReference type="Pfam" id="PF14344">
    <property type="entry name" value="DUF4397"/>
    <property type="match status" value="1"/>
</dbReference>
<dbReference type="AlphaFoldDB" id="A0A327VLM3"/>